<dbReference type="GeneID" id="64820220"/>
<dbReference type="InterPro" id="IPR024265">
    <property type="entry name" value="DUF3788"/>
</dbReference>
<dbReference type="Proteomes" id="UP000681041">
    <property type="component" value="Chromosome"/>
</dbReference>
<protein>
    <submittedName>
        <fullName evidence="1">DUF3788 family protein</fullName>
    </submittedName>
</protein>
<dbReference type="AlphaFoldDB" id="A0A8T8K823"/>
<evidence type="ECO:0000313" key="2">
    <source>
        <dbReference type="Proteomes" id="UP000681041"/>
    </source>
</evidence>
<evidence type="ECO:0000313" key="1">
    <source>
        <dbReference type="EMBL" id="QUH23273.1"/>
    </source>
</evidence>
<name>A0A8T8K823_9EURY</name>
<dbReference type="OrthoDB" id="69281at2157"/>
<dbReference type="RefSeq" id="WP_211532230.1">
    <property type="nucleotide sequence ID" value="NZ_CP058560.1"/>
</dbReference>
<dbReference type="KEGG" id="meme:HYG87_05605"/>
<dbReference type="EMBL" id="CP058560">
    <property type="protein sequence ID" value="QUH23273.1"/>
    <property type="molecule type" value="Genomic_DNA"/>
</dbReference>
<accession>A0A8T8K823</accession>
<organism evidence="1 2">
    <name type="scientific">Methanobacterium alkalithermotolerans</name>
    <dbReference type="NCBI Taxonomy" id="2731220"/>
    <lineage>
        <taxon>Archaea</taxon>
        <taxon>Methanobacteriati</taxon>
        <taxon>Methanobacteriota</taxon>
        <taxon>Methanomada group</taxon>
        <taxon>Methanobacteria</taxon>
        <taxon>Methanobacteriales</taxon>
        <taxon>Methanobacteriaceae</taxon>
        <taxon>Methanobacterium</taxon>
    </lineage>
</organism>
<dbReference type="Pfam" id="PF12663">
    <property type="entry name" value="DUF3788"/>
    <property type="match status" value="1"/>
</dbReference>
<sequence>MFDDSFKNKNMVPNTSSILKYCGPWAEKLLECVKKYSNDLEWKFYSKKMGWTLKHLLSGQTLCFIQPHDGDIEFVINLNKKDEENIKESAQIKAQVKREIENLRQYQEGKSYRFMVGSSADLELAQQLMKIKSRHLVKKN</sequence>
<reference evidence="1" key="1">
    <citation type="submission" date="2020-07" db="EMBL/GenBank/DDBJ databases">
        <title>Methanobacterium. sp. MethCan genome.</title>
        <authorList>
            <person name="Postec A."/>
            <person name="Quemeneur M."/>
        </authorList>
    </citation>
    <scope>NUCLEOTIDE SEQUENCE</scope>
    <source>
        <strain evidence="1">MethCAN</strain>
    </source>
</reference>
<keyword evidence="2" id="KW-1185">Reference proteome</keyword>
<proteinExistence type="predicted"/>
<gene>
    <name evidence="1" type="ORF">HYG87_05605</name>
</gene>